<dbReference type="Proteomes" id="UP000287352">
    <property type="component" value="Unassembled WGS sequence"/>
</dbReference>
<organism evidence="1 2">
    <name type="scientific">Tengunoibacter tsumagoiensis</name>
    <dbReference type="NCBI Taxonomy" id="2014871"/>
    <lineage>
        <taxon>Bacteria</taxon>
        <taxon>Bacillati</taxon>
        <taxon>Chloroflexota</taxon>
        <taxon>Ktedonobacteria</taxon>
        <taxon>Ktedonobacterales</taxon>
        <taxon>Dictyobacteraceae</taxon>
        <taxon>Tengunoibacter</taxon>
    </lineage>
</organism>
<dbReference type="AlphaFoldDB" id="A0A401ZVG7"/>
<proteinExistence type="predicted"/>
<dbReference type="EMBL" id="BIFR01000001">
    <property type="protein sequence ID" value="GCE10786.1"/>
    <property type="molecule type" value="Genomic_DNA"/>
</dbReference>
<reference evidence="2" key="1">
    <citation type="submission" date="2018-12" db="EMBL/GenBank/DDBJ databases">
        <title>Tengunoibacter tsumagoiensis gen. nov., sp. nov., Dictyobacter kobayashii sp. nov., D. alpinus sp. nov., and D. joshuensis sp. nov. and description of Dictyobacteraceae fam. nov. within the order Ktedonobacterales isolated from Tengu-no-mugimeshi.</title>
        <authorList>
            <person name="Wang C.M."/>
            <person name="Zheng Y."/>
            <person name="Sakai Y."/>
            <person name="Toyoda A."/>
            <person name="Minakuchi Y."/>
            <person name="Abe K."/>
            <person name="Yokota A."/>
            <person name="Yabe S."/>
        </authorList>
    </citation>
    <scope>NUCLEOTIDE SEQUENCE [LARGE SCALE GENOMIC DNA]</scope>
    <source>
        <strain evidence="2">Uno3</strain>
    </source>
</reference>
<dbReference type="RefSeq" id="WP_126578360.1">
    <property type="nucleotide sequence ID" value="NZ_BIFR01000001.1"/>
</dbReference>
<accession>A0A401ZVG7</accession>
<protein>
    <submittedName>
        <fullName evidence="1">Uncharacterized protein</fullName>
    </submittedName>
</protein>
<keyword evidence="2" id="KW-1185">Reference proteome</keyword>
<gene>
    <name evidence="1" type="ORF">KTT_06450</name>
</gene>
<evidence type="ECO:0000313" key="2">
    <source>
        <dbReference type="Proteomes" id="UP000287352"/>
    </source>
</evidence>
<sequence>MRAELPTEIQQQLAGYGIQHYGEIELREELEARIQTYTLFKLADWPARRWKCRYRLMMGEGMYDAQSVPEAYARGLLAILQSPDKSASTQETGETH</sequence>
<comment type="caution">
    <text evidence="1">The sequence shown here is derived from an EMBL/GenBank/DDBJ whole genome shotgun (WGS) entry which is preliminary data.</text>
</comment>
<name>A0A401ZVG7_9CHLR</name>
<evidence type="ECO:0000313" key="1">
    <source>
        <dbReference type="EMBL" id="GCE10786.1"/>
    </source>
</evidence>
<dbReference type="OrthoDB" id="164008at2"/>